<keyword evidence="1" id="KW-0808">Transferase</keyword>
<dbReference type="Proteomes" id="UP000827976">
    <property type="component" value="Chromosome 16"/>
</dbReference>
<dbReference type="EC" id="2.4.1.260" evidence="1"/>
<organism evidence="1 2">
    <name type="scientific">Dioscorea alata</name>
    <name type="common">Purple yam</name>
    <dbReference type="NCBI Taxonomy" id="55571"/>
    <lineage>
        <taxon>Eukaryota</taxon>
        <taxon>Viridiplantae</taxon>
        <taxon>Streptophyta</taxon>
        <taxon>Embryophyta</taxon>
        <taxon>Tracheophyta</taxon>
        <taxon>Spermatophyta</taxon>
        <taxon>Magnoliopsida</taxon>
        <taxon>Liliopsida</taxon>
        <taxon>Dioscoreales</taxon>
        <taxon>Dioscoreaceae</taxon>
        <taxon>Dioscorea</taxon>
    </lineage>
</organism>
<evidence type="ECO:0000313" key="1">
    <source>
        <dbReference type="EMBL" id="KAH7659252.1"/>
    </source>
</evidence>
<dbReference type="EMBL" id="CM037026">
    <property type="protein sequence ID" value="KAH7659252.1"/>
    <property type="molecule type" value="Genomic_DNA"/>
</dbReference>
<keyword evidence="1" id="KW-0328">Glycosyltransferase</keyword>
<comment type="caution">
    <text evidence="1">The sequence shown here is derived from an EMBL/GenBank/DDBJ whole genome shotgun (WGS) entry which is preliminary data.</text>
</comment>
<protein>
    <submittedName>
        <fullName evidence="1">Dolichyl-P-Man:Man(7)GlcNAc(2)-PP-dolichol alpha-1,6-mannosyltransferase protein</fullName>
        <ecNumber evidence="1">2.4.1.260</ecNumber>
    </submittedName>
</protein>
<evidence type="ECO:0000313" key="2">
    <source>
        <dbReference type="Proteomes" id="UP000827976"/>
    </source>
</evidence>
<proteinExistence type="predicted"/>
<name>A0ACB7UFZ6_DIOAL</name>
<accession>A0ACB7UFZ6</accession>
<keyword evidence="2" id="KW-1185">Reference proteome</keyword>
<gene>
    <name evidence="1" type="ORF">IHE45_16G020400</name>
</gene>
<sequence>MATRRKPQQESKGWLSKFVQEFGWDVLLGSIAAFYVFMVPYTKVEESFNVQAMHDILYHRHHIGKYDHLDFPGVVPRTFIGALLVSILASPVVLVLHLLHAPKFYSLYAVRLVLGCITLSSLRSLRIEIRRKFGYHVEAFFVILTSVQFHLLFYSTRPLPNIFAFCLVTLAYSSWFRGDALSTLKCLTIATAVFRCDTVLLFGTIGISLLLSKSVSMKEAIKCCISTAFLCIGLTILVDTIMWGRVLWPELEVFWFNSVLNRSSEWGTHAFHWYFTSALPRSLLVAYPLFMLALLLDRRLWQYIVPVFSFVLIYSKLPHKELRFIIGAVPIFNVAAAITASRVYNNRKKTLWRWIYIGMLVSILISLGCSIVTFMASYENYPGGYALKALHQAVETMNTTMDRRVHIDPFAAMNGVSRFLENNPPWSYSKEEGITLAEYHTRNFTYLLSEHSKIDGFQCLFFVDGFSKSRLQIGFPPIILDMKILPSQTGQAACDYLMDTLALSSEKLTRKGHLLIQKKRADGGWIMDDN</sequence>
<reference evidence="2" key="1">
    <citation type="journal article" date="2022" name="Nat. Commun.">
        <title>Chromosome evolution and the genetic basis of agronomically important traits in greater yam.</title>
        <authorList>
            <person name="Bredeson J.V."/>
            <person name="Lyons J.B."/>
            <person name="Oniyinde I.O."/>
            <person name="Okereke N.R."/>
            <person name="Kolade O."/>
            <person name="Nnabue I."/>
            <person name="Nwadili C.O."/>
            <person name="Hribova E."/>
            <person name="Parker M."/>
            <person name="Nwogha J."/>
            <person name="Shu S."/>
            <person name="Carlson J."/>
            <person name="Kariba R."/>
            <person name="Muthemba S."/>
            <person name="Knop K."/>
            <person name="Barton G.J."/>
            <person name="Sherwood A.V."/>
            <person name="Lopez-Montes A."/>
            <person name="Asiedu R."/>
            <person name="Jamnadass R."/>
            <person name="Muchugi A."/>
            <person name="Goodstein D."/>
            <person name="Egesi C.N."/>
            <person name="Featherston J."/>
            <person name="Asfaw A."/>
            <person name="Simpson G.G."/>
            <person name="Dolezel J."/>
            <person name="Hendre P.S."/>
            <person name="Van Deynze A."/>
            <person name="Kumar P.L."/>
            <person name="Obidiegwu J.E."/>
            <person name="Bhattacharjee R."/>
            <person name="Rokhsar D.S."/>
        </authorList>
    </citation>
    <scope>NUCLEOTIDE SEQUENCE [LARGE SCALE GENOMIC DNA]</scope>
    <source>
        <strain evidence="2">cv. TDa95/00328</strain>
    </source>
</reference>